<evidence type="ECO:0000256" key="15">
    <source>
        <dbReference type="ARBA" id="ARBA00023303"/>
    </source>
</evidence>
<feature type="transmembrane region" description="Helical" evidence="20">
    <location>
        <begin position="102"/>
        <end position="119"/>
    </location>
</feature>
<evidence type="ECO:0000256" key="17">
    <source>
        <dbReference type="ARBA" id="ARBA00034111"/>
    </source>
</evidence>
<evidence type="ECO:0000256" key="3">
    <source>
        <dbReference type="ARBA" id="ARBA00010023"/>
    </source>
</evidence>
<accession>A0A069DQG0</accession>
<evidence type="ECO:0000256" key="20">
    <source>
        <dbReference type="SAM" id="Phobius"/>
    </source>
</evidence>
<keyword evidence="11 20" id="KW-1133">Transmembrane helix</keyword>
<keyword evidence="6" id="KW-0106">Calcium</keyword>
<dbReference type="GO" id="GO:0005262">
    <property type="term" value="F:calcium channel activity"/>
    <property type="evidence" value="ECO:0007669"/>
    <property type="project" value="UniProtKB-KW"/>
</dbReference>
<dbReference type="GO" id="GO:0006897">
    <property type="term" value="P:endocytosis"/>
    <property type="evidence" value="ECO:0007669"/>
    <property type="project" value="UniProtKB-KW"/>
</dbReference>
<proteinExistence type="evidence at transcript level"/>
<evidence type="ECO:0000256" key="9">
    <source>
        <dbReference type="ARBA" id="ARBA00022692"/>
    </source>
</evidence>
<feature type="compositionally biased region" description="Low complexity" evidence="19">
    <location>
        <begin position="160"/>
        <end position="178"/>
    </location>
</feature>
<comment type="similarity">
    <text evidence="3">Belongs to the calcium channel flower family.</text>
</comment>
<dbReference type="GO" id="GO:0030672">
    <property type="term" value="C:synaptic vesicle membrane"/>
    <property type="evidence" value="ECO:0007669"/>
    <property type="project" value="UniProtKB-SubCell"/>
</dbReference>
<evidence type="ECO:0000256" key="19">
    <source>
        <dbReference type="SAM" id="MobiDB-lite"/>
    </source>
</evidence>
<feature type="transmembrane region" description="Helical" evidence="20">
    <location>
        <begin position="67"/>
        <end position="90"/>
    </location>
</feature>
<name>A0A069DQG0_9HEMI</name>
<keyword evidence="15" id="KW-0407">Ion channel</keyword>
<dbReference type="GO" id="GO:0042734">
    <property type="term" value="C:presynaptic membrane"/>
    <property type="evidence" value="ECO:0007669"/>
    <property type="project" value="UniProtKB-SubCell"/>
</dbReference>
<keyword evidence="9 20" id="KW-0812">Transmembrane</keyword>
<comment type="subunit">
    <text evidence="18">Homomultimer. Associates with the dally/ magu complex.</text>
</comment>
<sequence>MSFMEKVGSLMRRPGEDAVPKDEVPWWMKYLGRGLGTVGGGIAIFLGVWNCLGILTADVSCLVSGMWQMVAGFTAIVIEAPCCCLFIDFVQHLSEWVDKKPYWNRAVFYCGIAIPPFLFCIDLSSFLGSGLIFATGVVYGMMSLGKKASREEMQANMAVQQQQHPQFNQQQQQQQSSQGAKSNLVENAAPMGNSKAVVPPV</sequence>
<protein>
    <recommendedName>
        <fullName evidence="4">Calcium channel flower</fullName>
    </recommendedName>
</protein>
<evidence type="ECO:0000313" key="21">
    <source>
        <dbReference type="EMBL" id="JAC85891.1"/>
    </source>
</evidence>
<keyword evidence="14" id="KW-0966">Cell projection</keyword>
<evidence type="ECO:0000256" key="18">
    <source>
        <dbReference type="ARBA" id="ARBA00046506"/>
    </source>
</evidence>
<evidence type="ECO:0000256" key="14">
    <source>
        <dbReference type="ARBA" id="ARBA00023273"/>
    </source>
</evidence>
<evidence type="ECO:0000256" key="16">
    <source>
        <dbReference type="ARBA" id="ARBA00023329"/>
    </source>
</evidence>
<dbReference type="GO" id="GO:0005768">
    <property type="term" value="C:endosome"/>
    <property type="evidence" value="ECO:0007669"/>
    <property type="project" value="UniProtKB-SubCell"/>
</dbReference>
<dbReference type="PANTHER" id="PTHR13314">
    <property type="entry name" value="CALCIUM CHANNEL FLOWER HOMOLOG"/>
    <property type="match status" value="1"/>
</dbReference>
<keyword evidence="16" id="KW-0968">Cytoplasmic vesicle</keyword>
<keyword evidence="7" id="KW-0254">Endocytosis</keyword>
<evidence type="ECO:0000256" key="2">
    <source>
        <dbReference type="ARBA" id="ARBA00004644"/>
    </source>
</evidence>
<keyword evidence="12" id="KW-0406">Ion transport</keyword>
<feature type="transmembrane region" description="Helical" evidence="20">
    <location>
        <begin position="35"/>
        <end position="55"/>
    </location>
</feature>
<evidence type="ECO:0000256" key="13">
    <source>
        <dbReference type="ARBA" id="ARBA00023136"/>
    </source>
</evidence>
<keyword evidence="6" id="KW-0109">Calcium transport</keyword>
<keyword evidence="8" id="KW-0107">Calcium channel</keyword>
<reference evidence="21" key="1">
    <citation type="journal article" date="2015" name="J. Med. Entomol.">
        <title>A Deep Insight Into the Sialotranscriptome of the Chagas Disease Vector, Panstrongylus megistus (Hemiptera: Heteroptera).</title>
        <authorList>
            <person name="Ribeiro J.M."/>
            <person name="Schwarz A."/>
            <person name="Francischetti I.M."/>
        </authorList>
    </citation>
    <scope>NUCLEOTIDE SEQUENCE</scope>
    <source>
        <tissue evidence="21">Salivary glands</tissue>
    </source>
</reference>
<dbReference type="SMART" id="SM01077">
    <property type="entry name" value="Cg6151-P"/>
    <property type="match status" value="1"/>
</dbReference>
<evidence type="ECO:0000256" key="10">
    <source>
        <dbReference type="ARBA" id="ARBA00022753"/>
    </source>
</evidence>
<dbReference type="PANTHER" id="PTHR13314:SF2">
    <property type="entry name" value="CALCIUM CHANNEL FLOWER HOMOLOG"/>
    <property type="match status" value="1"/>
</dbReference>
<dbReference type="AlphaFoldDB" id="A0A069DQG0"/>
<comment type="subcellular location">
    <subcellularLocation>
        <location evidence="2">Cytoplasmic vesicle</location>
        <location evidence="2">Secretory vesicle</location>
        <location evidence="2">Synaptic vesicle membrane</location>
        <topology evidence="2">Multi-pass membrane protein</topology>
    </subcellularLocation>
    <subcellularLocation>
        <location evidence="1">Endosome</location>
    </subcellularLocation>
    <subcellularLocation>
        <location evidence="17">Presynaptic cell membrane</location>
    </subcellularLocation>
</comment>
<evidence type="ECO:0000256" key="1">
    <source>
        <dbReference type="ARBA" id="ARBA00004177"/>
    </source>
</evidence>
<evidence type="ECO:0000256" key="6">
    <source>
        <dbReference type="ARBA" id="ARBA00022568"/>
    </source>
</evidence>
<evidence type="ECO:0000256" key="11">
    <source>
        <dbReference type="ARBA" id="ARBA00022989"/>
    </source>
</evidence>
<dbReference type="InterPro" id="IPR019365">
    <property type="entry name" value="TVP18/Ca-channel_flower"/>
</dbReference>
<dbReference type="EMBL" id="GBGD01002998">
    <property type="protein sequence ID" value="JAC85891.1"/>
    <property type="molecule type" value="mRNA"/>
</dbReference>
<evidence type="ECO:0000256" key="4">
    <source>
        <dbReference type="ARBA" id="ARBA00016120"/>
    </source>
</evidence>
<feature type="region of interest" description="Disordered" evidence="19">
    <location>
        <begin position="159"/>
        <end position="201"/>
    </location>
</feature>
<evidence type="ECO:0000256" key="7">
    <source>
        <dbReference type="ARBA" id="ARBA00022583"/>
    </source>
</evidence>
<organism evidence="21">
    <name type="scientific">Panstrongylus megistus</name>
    <dbReference type="NCBI Taxonomy" id="65343"/>
    <lineage>
        <taxon>Eukaryota</taxon>
        <taxon>Metazoa</taxon>
        <taxon>Ecdysozoa</taxon>
        <taxon>Arthropoda</taxon>
        <taxon>Hexapoda</taxon>
        <taxon>Insecta</taxon>
        <taxon>Pterygota</taxon>
        <taxon>Neoptera</taxon>
        <taxon>Paraneoptera</taxon>
        <taxon>Hemiptera</taxon>
        <taxon>Heteroptera</taxon>
        <taxon>Panheteroptera</taxon>
        <taxon>Cimicomorpha</taxon>
        <taxon>Reduviidae</taxon>
        <taxon>Triatominae</taxon>
        <taxon>Panstrongylus</taxon>
    </lineage>
</organism>
<dbReference type="Pfam" id="PF10233">
    <property type="entry name" value="Cg6151-P"/>
    <property type="match status" value="1"/>
</dbReference>
<keyword evidence="10" id="KW-0967">Endosome</keyword>
<evidence type="ECO:0000256" key="5">
    <source>
        <dbReference type="ARBA" id="ARBA00022448"/>
    </source>
</evidence>
<keyword evidence="13 20" id="KW-0472">Membrane</keyword>
<evidence type="ECO:0000256" key="12">
    <source>
        <dbReference type="ARBA" id="ARBA00023065"/>
    </source>
</evidence>
<evidence type="ECO:0000256" key="8">
    <source>
        <dbReference type="ARBA" id="ARBA00022673"/>
    </source>
</evidence>
<keyword evidence="5" id="KW-0813">Transport</keyword>
<feature type="transmembrane region" description="Helical" evidence="20">
    <location>
        <begin position="125"/>
        <end position="144"/>
    </location>
</feature>